<accession>A0A7N2KL37</accession>
<dbReference type="Gramene" id="QL01p006762:mrna">
    <property type="protein sequence ID" value="QL01p006762:mrna"/>
    <property type="gene ID" value="QL01p006762"/>
</dbReference>
<name>A0A7N2KL37_QUELO</name>
<dbReference type="InParanoid" id="A0A7N2KL37"/>
<evidence type="ECO:0000313" key="1">
    <source>
        <dbReference type="EnsemblPlants" id="QL01p006762:mrna"/>
    </source>
</evidence>
<evidence type="ECO:0000313" key="2">
    <source>
        <dbReference type="Proteomes" id="UP000594261"/>
    </source>
</evidence>
<organism evidence="1 2">
    <name type="scientific">Quercus lobata</name>
    <name type="common">Valley oak</name>
    <dbReference type="NCBI Taxonomy" id="97700"/>
    <lineage>
        <taxon>Eukaryota</taxon>
        <taxon>Viridiplantae</taxon>
        <taxon>Streptophyta</taxon>
        <taxon>Embryophyta</taxon>
        <taxon>Tracheophyta</taxon>
        <taxon>Spermatophyta</taxon>
        <taxon>Magnoliopsida</taxon>
        <taxon>eudicotyledons</taxon>
        <taxon>Gunneridae</taxon>
        <taxon>Pentapetalae</taxon>
        <taxon>rosids</taxon>
        <taxon>fabids</taxon>
        <taxon>Fagales</taxon>
        <taxon>Fagaceae</taxon>
        <taxon>Quercus</taxon>
    </lineage>
</organism>
<sequence length="445" mass="50010">MGAKEDKAYTLQQHSNSFGLFLLLTELKVGGSKRSIIIPVGRAMNGWRVFGLELRKLLEPDNYVNGGSRHLKFVAQSYKVTSGVQPFKSYVDTGEKEKKKEKQNPVLKQRLLFEMPVSFLGPMGFRRRTEVLNFEKTIPVEKQRRSPLNFKSYWADHVSSNKGELRNSDWASIGLNVEVNREGKRRGMEERRKPTHRRCPKHLTKLWLPRATGVVGFQGEVSLAPSEEADTTCQLALLTVKSSVGQTKLICCLAMTSVELQCPMFDGFHDRDSLGTLGRAIIDFSHTTRTDLTHQRWVSPVEVSGSDWNSILGFNMLSGGLISEGKRSVILEFVPRLAGPSFPDLFLEFLRARSMGFGVSGQEVNSFSSKELLSLPREVMLVEDAVDFSVGVGETKVSDCLPLQIIAPSVTTNLTELEEANEWREPKLKVDDGLTWWWPSNISFP</sequence>
<dbReference type="Proteomes" id="UP000594261">
    <property type="component" value="Chromosome 1"/>
</dbReference>
<keyword evidence="2" id="KW-1185">Reference proteome</keyword>
<proteinExistence type="predicted"/>
<reference evidence="1" key="2">
    <citation type="submission" date="2021-01" db="UniProtKB">
        <authorList>
            <consortium name="EnsemblPlants"/>
        </authorList>
    </citation>
    <scope>IDENTIFICATION</scope>
</reference>
<dbReference type="EnsemblPlants" id="QL01p006762:mrna">
    <property type="protein sequence ID" value="QL01p006762:mrna"/>
    <property type="gene ID" value="QL01p006762"/>
</dbReference>
<reference evidence="1 2" key="1">
    <citation type="journal article" date="2016" name="G3 (Bethesda)">
        <title>First Draft Assembly and Annotation of the Genome of a California Endemic Oak Quercus lobata Nee (Fagaceae).</title>
        <authorList>
            <person name="Sork V.L."/>
            <person name="Fitz-Gibbon S.T."/>
            <person name="Puiu D."/>
            <person name="Crepeau M."/>
            <person name="Gugger P.F."/>
            <person name="Sherman R."/>
            <person name="Stevens K."/>
            <person name="Langley C.H."/>
            <person name="Pellegrini M."/>
            <person name="Salzberg S.L."/>
        </authorList>
    </citation>
    <scope>NUCLEOTIDE SEQUENCE [LARGE SCALE GENOMIC DNA]</scope>
    <source>
        <strain evidence="1 2">cv. SW786</strain>
    </source>
</reference>
<protein>
    <submittedName>
        <fullName evidence="1">Uncharacterized protein</fullName>
    </submittedName>
</protein>
<dbReference type="AlphaFoldDB" id="A0A7N2KL37"/>
<dbReference type="EMBL" id="LRBV02000001">
    <property type="status" value="NOT_ANNOTATED_CDS"/>
    <property type="molecule type" value="Genomic_DNA"/>
</dbReference>